<protein>
    <submittedName>
        <fullName evidence="5">Flagellar motor protein</fullName>
    </submittedName>
</protein>
<evidence type="ECO:0000256" key="3">
    <source>
        <dbReference type="SAM" id="SignalP"/>
    </source>
</evidence>
<feature type="compositionally biased region" description="Basic and acidic residues" evidence="2">
    <location>
        <begin position="380"/>
        <end position="393"/>
    </location>
</feature>
<proteinExistence type="predicted"/>
<feature type="compositionally biased region" description="Low complexity" evidence="2">
    <location>
        <begin position="356"/>
        <end position="366"/>
    </location>
</feature>
<dbReference type="PANTHER" id="PTHR30329">
    <property type="entry name" value="STATOR ELEMENT OF FLAGELLAR MOTOR COMPLEX"/>
    <property type="match status" value="1"/>
</dbReference>
<feature type="compositionally biased region" description="Low complexity" evidence="2">
    <location>
        <begin position="212"/>
        <end position="231"/>
    </location>
</feature>
<dbReference type="AlphaFoldDB" id="A0A1U7DAZ9"/>
<keyword evidence="3" id="KW-0732">Signal</keyword>
<sequence length="710" mass="75727" precursor="true">MSLKKAIFRSSTALVVATGLVSPVAAQSLTDMPPERILEGAIDGTVDLGFDTAGLGRNELLATIPRMQMMCESGRADDAIDCARVAEIPQALTQRGASGGGEGQGNARRNAEAQDGTPAEKRPGAAANGNADARAGNGQAKADANAQAKAETGNNGQGQPKPEATDKPVETAQAQSAEEARKKRPDPAAEAAQAGREPGQPVRQGDDARPNAPEQQAATPEPAPNAAPEAAEAPERPERPERQDAEMKRPRENPAREQGQAAETGGEALPDDTARALEQAQQGEPLRTTETPQAGQQPQADATPETSQAAETARGDERQRAEEARQAAREQRSVEEPAQVSDQEQADAVAERARRMGSAAAAGGDTAEAEVVEEDNLTQEDVRSSQEDFRTRIGEAAPAQERPRASNDDDDDDNDGIGAFGKAAIAGLGALALNQILSDDARVVENTGDRLVVEENGQYRVLRNDDALLRQPGSDVTTYRYDDGSTRTVVVYEDGNEVQTIKAADGRVLRRTRTLPDGETIVLFDDTQAEEEVAVSELPQTNERPRRMNIQEVDENELAAALAAESAEGIDRRFSLNQIRNINAVRHLVPEISVDTINFETGSAAIRPEEAQALAALGNAMKQVIADRPGEVFLIEGHTDAIGGWSYNLALSDRRAESVALALTEYFDVPPENMVLQGYGEGDLAVETQQATRENRRAAVRRITPLLQGG</sequence>
<organism evidence="5 6">
    <name type="scientific">Salipiger profundus</name>
    <dbReference type="NCBI Taxonomy" id="1229727"/>
    <lineage>
        <taxon>Bacteria</taxon>
        <taxon>Pseudomonadati</taxon>
        <taxon>Pseudomonadota</taxon>
        <taxon>Alphaproteobacteria</taxon>
        <taxon>Rhodobacterales</taxon>
        <taxon>Roseobacteraceae</taxon>
        <taxon>Salipiger</taxon>
    </lineage>
</organism>
<evidence type="ECO:0000256" key="1">
    <source>
        <dbReference type="PROSITE-ProRule" id="PRU00473"/>
    </source>
</evidence>
<name>A0A1U7DAZ9_9RHOB</name>
<feature type="compositionally biased region" description="Basic and acidic residues" evidence="2">
    <location>
        <begin position="178"/>
        <end position="187"/>
    </location>
</feature>
<evidence type="ECO:0000313" key="5">
    <source>
        <dbReference type="EMBL" id="APX25288.1"/>
    </source>
</evidence>
<dbReference type="InterPro" id="IPR050330">
    <property type="entry name" value="Bact_OuterMem_StrucFunc"/>
</dbReference>
<evidence type="ECO:0000313" key="6">
    <source>
        <dbReference type="Proteomes" id="UP000186559"/>
    </source>
</evidence>
<dbReference type="Proteomes" id="UP000186559">
    <property type="component" value="Chromosome"/>
</dbReference>
<dbReference type="InterPro" id="IPR036737">
    <property type="entry name" value="OmpA-like_sf"/>
</dbReference>
<dbReference type="PANTHER" id="PTHR30329:SF21">
    <property type="entry name" value="LIPOPROTEIN YIAD-RELATED"/>
    <property type="match status" value="1"/>
</dbReference>
<dbReference type="CDD" id="cd07185">
    <property type="entry name" value="OmpA_C-like"/>
    <property type="match status" value="1"/>
</dbReference>
<dbReference type="PROSITE" id="PS51123">
    <property type="entry name" value="OMPA_2"/>
    <property type="match status" value="1"/>
</dbReference>
<dbReference type="GO" id="GO:0016020">
    <property type="term" value="C:membrane"/>
    <property type="evidence" value="ECO:0007669"/>
    <property type="project" value="UniProtKB-UniRule"/>
</dbReference>
<feature type="compositionally biased region" description="Low complexity" evidence="2">
    <location>
        <begin position="124"/>
        <end position="150"/>
    </location>
</feature>
<dbReference type="InterPro" id="IPR006665">
    <property type="entry name" value="OmpA-like"/>
</dbReference>
<feature type="compositionally biased region" description="Acidic residues" evidence="2">
    <location>
        <begin position="367"/>
        <end position="378"/>
    </location>
</feature>
<feature type="compositionally biased region" description="Basic and acidic residues" evidence="2">
    <location>
        <begin position="233"/>
        <end position="255"/>
    </location>
</feature>
<reference evidence="5 6" key="1">
    <citation type="submission" date="2016-03" db="EMBL/GenBank/DDBJ databases">
        <title>Deep-sea bacteria in the southern Pacific.</title>
        <authorList>
            <person name="Tang K."/>
        </authorList>
    </citation>
    <scope>NUCLEOTIDE SEQUENCE [LARGE SCALE GENOMIC DNA]</scope>
    <source>
        <strain evidence="5 6">JLT2016</strain>
    </source>
</reference>
<feature type="domain" description="OmpA-like" evidence="4">
    <location>
        <begin position="586"/>
        <end position="710"/>
    </location>
</feature>
<dbReference type="STRING" id="1229727.Ga0080559_TMP4492"/>
<feature type="region of interest" description="Disordered" evidence="2">
    <location>
        <begin position="93"/>
        <end position="416"/>
    </location>
</feature>
<dbReference type="Pfam" id="PF00691">
    <property type="entry name" value="OmpA"/>
    <property type="match status" value="1"/>
</dbReference>
<feature type="signal peptide" evidence="3">
    <location>
        <begin position="1"/>
        <end position="26"/>
    </location>
</feature>
<feature type="chain" id="PRO_5010574773" evidence="3">
    <location>
        <begin position="27"/>
        <end position="710"/>
    </location>
</feature>
<feature type="compositionally biased region" description="Polar residues" evidence="2">
    <location>
        <begin position="288"/>
        <end position="310"/>
    </location>
</feature>
<dbReference type="RefSeq" id="WP_076624898.1">
    <property type="nucleotide sequence ID" value="NZ_BMEW01000006.1"/>
</dbReference>
<feature type="compositionally biased region" description="Basic and acidic residues" evidence="2">
    <location>
        <begin position="313"/>
        <end position="335"/>
    </location>
</feature>
<keyword evidence="6" id="KW-1185">Reference proteome</keyword>
<dbReference type="EMBL" id="CP014796">
    <property type="protein sequence ID" value="APX25288.1"/>
    <property type="molecule type" value="Genomic_DNA"/>
</dbReference>
<keyword evidence="5" id="KW-0282">Flagellum</keyword>
<keyword evidence="1" id="KW-0472">Membrane</keyword>
<keyword evidence="5" id="KW-0966">Cell projection</keyword>
<dbReference type="Gene3D" id="3.30.1330.60">
    <property type="entry name" value="OmpA-like domain"/>
    <property type="match status" value="1"/>
</dbReference>
<dbReference type="SUPFAM" id="SSF103088">
    <property type="entry name" value="OmpA-like"/>
    <property type="match status" value="1"/>
</dbReference>
<gene>
    <name evidence="5" type="ORF">Ga0080559_TMP4492</name>
</gene>
<keyword evidence="5" id="KW-0969">Cilium</keyword>
<accession>A0A1U7DAZ9</accession>
<dbReference type="OrthoDB" id="9792021at2"/>
<evidence type="ECO:0000259" key="4">
    <source>
        <dbReference type="PROSITE" id="PS51123"/>
    </source>
</evidence>
<evidence type="ECO:0000256" key="2">
    <source>
        <dbReference type="SAM" id="MobiDB-lite"/>
    </source>
</evidence>
<dbReference type="KEGG" id="tpro:Ga0080559_TMP4492"/>